<feature type="non-terminal residue" evidence="4">
    <location>
        <position position="135"/>
    </location>
</feature>
<feature type="compositionally biased region" description="Polar residues" evidence="1">
    <location>
        <begin position="23"/>
        <end position="39"/>
    </location>
</feature>
<keyword evidence="4" id="KW-0645">Protease</keyword>
<dbReference type="Proteomes" id="UP000291949">
    <property type="component" value="Unassembled WGS sequence"/>
</dbReference>
<keyword evidence="2" id="KW-0732">Signal</keyword>
<reference evidence="4 5" key="1">
    <citation type="journal article" date="2019" name="Sci. Transl. Med.">
        <title>Quorum sensing between bacterial species on the skin protects against epidermal injury in atopic dermatitis.</title>
        <authorList>
            <person name="Williams M.R."/>
        </authorList>
    </citation>
    <scope>NUCLEOTIDE SEQUENCE [LARGE SCALE GENOMIC DNA]</scope>
    <source>
        <strain evidence="4 5">H8</strain>
    </source>
</reference>
<gene>
    <name evidence="4" type="ORF">EQ811_16150</name>
</gene>
<dbReference type="EMBL" id="SCHC01000676">
    <property type="protein sequence ID" value="TBW68129.1"/>
    <property type="molecule type" value="Genomic_DNA"/>
</dbReference>
<dbReference type="GO" id="GO:0008233">
    <property type="term" value="F:peptidase activity"/>
    <property type="evidence" value="ECO:0007669"/>
    <property type="project" value="UniProtKB-KW"/>
</dbReference>
<evidence type="ECO:0000313" key="4">
    <source>
        <dbReference type="EMBL" id="TBW68129.1"/>
    </source>
</evidence>
<feature type="non-terminal residue" evidence="4">
    <location>
        <position position="1"/>
    </location>
</feature>
<feature type="chain" id="PRO_5030866372" evidence="2">
    <location>
        <begin position="20"/>
        <end position="135"/>
    </location>
</feature>
<sequence>MLAFTLSLALGLFFNSAHADSLPQKNGADQKTPKVTVSNKDVPDAVRKLAEEQYLSRVALLDKASNHKATSYTLGEPFKIYKFNKESDGNYYYPVLNKKGDVVYVVTISPNPSNSKASKQQNNYSINVSPFLSKI</sequence>
<feature type="signal peptide" evidence="2">
    <location>
        <begin position="1"/>
        <end position="19"/>
    </location>
</feature>
<dbReference type="AlphaFoldDB" id="A0A7Z8E1G6"/>
<organism evidence="4 5">
    <name type="scientific">Staphylococcus capitis</name>
    <dbReference type="NCBI Taxonomy" id="29388"/>
    <lineage>
        <taxon>Bacteria</taxon>
        <taxon>Bacillati</taxon>
        <taxon>Bacillota</taxon>
        <taxon>Bacilli</taxon>
        <taxon>Bacillales</taxon>
        <taxon>Staphylococcaceae</taxon>
        <taxon>Staphylococcus</taxon>
    </lineage>
</organism>
<feature type="domain" description="Staphopain proregion" evidence="3">
    <location>
        <begin position="31"/>
        <end position="135"/>
    </location>
</feature>
<feature type="region of interest" description="Disordered" evidence="1">
    <location>
        <begin position="21"/>
        <end position="40"/>
    </location>
</feature>
<name>A0A7Z8E1G6_STACP</name>
<dbReference type="RefSeq" id="WP_328288035.1">
    <property type="nucleotide sequence ID" value="NZ_SCHC01000676.1"/>
</dbReference>
<keyword evidence="4" id="KW-0378">Hydrolase</keyword>
<protein>
    <submittedName>
        <fullName evidence="4">Cysteine protease</fullName>
    </submittedName>
</protein>
<dbReference type="InterPro" id="IPR046350">
    <property type="entry name" value="Cystatin_sf"/>
</dbReference>
<dbReference type="Gene3D" id="3.10.500.10">
    <property type="entry name" value="Staphopain proregion domain"/>
    <property type="match status" value="1"/>
</dbReference>
<evidence type="ECO:0000259" key="3">
    <source>
        <dbReference type="Pfam" id="PF14731"/>
    </source>
</evidence>
<dbReference type="Pfam" id="PF14731">
    <property type="entry name" value="Staphopain_pro"/>
    <property type="match status" value="1"/>
</dbReference>
<dbReference type="InterPro" id="IPR037155">
    <property type="entry name" value="Staphopain_pro_sf"/>
</dbReference>
<dbReference type="InterPro" id="IPR028076">
    <property type="entry name" value="Staphopain_pro"/>
</dbReference>
<accession>A0A7Z8E1G6</accession>
<evidence type="ECO:0000313" key="5">
    <source>
        <dbReference type="Proteomes" id="UP000291949"/>
    </source>
</evidence>
<dbReference type="SUPFAM" id="SSF54403">
    <property type="entry name" value="Cystatin/monellin"/>
    <property type="match status" value="1"/>
</dbReference>
<proteinExistence type="predicted"/>
<dbReference type="GO" id="GO:0006508">
    <property type="term" value="P:proteolysis"/>
    <property type="evidence" value="ECO:0007669"/>
    <property type="project" value="UniProtKB-KW"/>
</dbReference>
<comment type="caution">
    <text evidence="4">The sequence shown here is derived from an EMBL/GenBank/DDBJ whole genome shotgun (WGS) entry which is preliminary data.</text>
</comment>
<evidence type="ECO:0000256" key="1">
    <source>
        <dbReference type="SAM" id="MobiDB-lite"/>
    </source>
</evidence>
<evidence type="ECO:0000256" key="2">
    <source>
        <dbReference type="SAM" id="SignalP"/>
    </source>
</evidence>